<dbReference type="EMBL" id="CP031003">
    <property type="protein sequence ID" value="AXN35271.1"/>
    <property type="molecule type" value="Genomic_DNA"/>
</dbReference>
<sequence length="623" mass="69677">MLSEFLLKIFSRLFKIKGMYDILLDRKWWIIHNEKELDWLDRQWNFAVGCFSMGNINQASAASVMTPDQMKSQLTSKDINEATPVKKEQPENGQKQDDSGMPIENAPVESAINPTTIYTDVNSYILQHNYQHPNITSELNEFSMFGYSTDDGRPSGVVVHYTDNPTNFSARNEADYEINGGWQSAFVHTFIDANTILNIHDTDFGAWGCGPVGNKYFAQFEMVTARNFDDFTKTTSYSAWYTAYLLSKYNLTPSLAQAHNGVGTVWSHSDVTHYLGGTNHTDPDAYFAKYGYSMGQFFDLVQHYYDEMNADKNVGAFDSSSVQATSFNVKGWHASSKSVNKPYSYLIVLDADTNREIERVRINRTQRPDVNRVYPNVKNSLNSGFDQNLPISSAMYDKRVKIISRYSDSAGGNGAFSDYSFGNVITMPKSSAGSLDVTDSSQLGKINLQGWFATNQAQGKPYRYVILLDSSNGKELGRYPVKTLSRPDVANVYSGISNAINSGYSVDVPLNSTLLGKTFRVIARYSDDAQGNGNFTDYWNNRLVTAKSNSNVGWLDTFKQSGNDIQATGWHATDSSIDKPYHFLIVLDANGNREVARCALPTITRPDVANVAPMMELRTNCSI</sequence>
<evidence type="ECO:0000256" key="1">
    <source>
        <dbReference type="SAM" id="MobiDB-lite"/>
    </source>
</evidence>
<dbReference type="CDD" id="cd06583">
    <property type="entry name" value="PGRP"/>
    <property type="match status" value="1"/>
</dbReference>
<dbReference type="Pfam" id="PF01510">
    <property type="entry name" value="Amidase_2"/>
    <property type="match status" value="1"/>
</dbReference>
<dbReference type="SMART" id="SM00644">
    <property type="entry name" value="Ami_2"/>
    <property type="match status" value="1"/>
</dbReference>
<feature type="region of interest" description="Disordered" evidence="1">
    <location>
        <begin position="70"/>
        <end position="106"/>
    </location>
</feature>
<dbReference type="AlphaFoldDB" id="A0A385AC77"/>
<dbReference type="GO" id="GO:0008745">
    <property type="term" value="F:N-acetylmuramoyl-L-alanine amidase activity"/>
    <property type="evidence" value="ECO:0007669"/>
    <property type="project" value="InterPro"/>
</dbReference>
<protein>
    <submittedName>
        <fullName evidence="3">N-acetylmuramoyl-L-alanine amidase</fullName>
    </submittedName>
</protein>
<name>A0A385AC77_LATCU</name>
<feature type="compositionally biased region" description="Basic and acidic residues" evidence="1">
    <location>
        <begin position="78"/>
        <end position="98"/>
    </location>
</feature>
<dbReference type="Gene3D" id="3.40.80.10">
    <property type="entry name" value="Peptidoglycan recognition protein-like"/>
    <property type="match status" value="1"/>
</dbReference>
<evidence type="ECO:0000313" key="3">
    <source>
        <dbReference type="EMBL" id="AXN35271.1"/>
    </source>
</evidence>
<evidence type="ECO:0000259" key="2">
    <source>
        <dbReference type="SMART" id="SM00644"/>
    </source>
</evidence>
<reference evidence="3 4" key="1">
    <citation type="submission" date="2018-07" db="EMBL/GenBank/DDBJ databases">
        <title>Lactobacillus curvatus genome sequence.</title>
        <authorList>
            <person name="Prechtl R."/>
        </authorList>
    </citation>
    <scope>NUCLEOTIDE SEQUENCE [LARGE SCALE GENOMIC DNA]</scope>
    <source>
        <strain evidence="3 4">TMW 1.1928</strain>
    </source>
</reference>
<dbReference type="Proteomes" id="UP000257607">
    <property type="component" value="Chromosome"/>
</dbReference>
<feature type="domain" description="N-acetylmuramoyl-L-alanine amidase" evidence="2">
    <location>
        <begin position="142"/>
        <end position="284"/>
    </location>
</feature>
<dbReference type="InterPro" id="IPR002502">
    <property type="entry name" value="Amidase_domain"/>
</dbReference>
<dbReference type="GO" id="GO:0009253">
    <property type="term" value="P:peptidoglycan catabolic process"/>
    <property type="evidence" value="ECO:0007669"/>
    <property type="project" value="InterPro"/>
</dbReference>
<organism evidence="3 4">
    <name type="scientific">Latilactobacillus curvatus</name>
    <name type="common">Lactobacillus curvatus</name>
    <dbReference type="NCBI Taxonomy" id="28038"/>
    <lineage>
        <taxon>Bacteria</taxon>
        <taxon>Bacillati</taxon>
        <taxon>Bacillota</taxon>
        <taxon>Bacilli</taxon>
        <taxon>Lactobacillales</taxon>
        <taxon>Lactobacillaceae</taxon>
        <taxon>Latilactobacillus</taxon>
    </lineage>
</organism>
<proteinExistence type="predicted"/>
<dbReference type="InterPro" id="IPR036505">
    <property type="entry name" value="Amidase/PGRP_sf"/>
</dbReference>
<gene>
    <name evidence="3" type="ORF">DT351_02400</name>
</gene>
<dbReference type="SUPFAM" id="SSF55846">
    <property type="entry name" value="N-acetylmuramoyl-L-alanine amidase-like"/>
    <property type="match status" value="1"/>
</dbReference>
<accession>A0A385AC77</accession>
<evidence type="ECO:0000313" key="4">
    <source>
        <dbReference type="Proteomes" id="UP000257607"/>
    </source>
</evidence>